<dbReference type="EMBL" id="CP014873">
    <property type="protein sequence ID" value="ANK62837.1"/>
    <property type="molecule type" value="Genomic_DNA"/>
</dbReference>
<comment type="cofactor">
    <cofactor evidence="18">
        <name>Mg(2+)</name>
        <dbReference type="ChEBI" id="CHEBI:18420"/>
    </cofactor>
    <text evidence="18">Mn(2+), Zn(2+), Cd(2+) and Co(2+) support activity to lesser extents.</text>
</comment>
<evidence type="ECO:0000256" key="16">
    <source>
        <dbReference type="PIRSR" id="PIRSR600829-2"/>
    </source>
</evidence>
<keyword evidence="4" id="KW-0444">Lipid biosynthesis</keyword>
<organism evidence="19 20">
    <name type="scientific">Loigolactobacillus backii</name>
    <dbReference type="NCBI Taxonomy" id="375175"/>
    <lineage>
        <taxon>Bacteria</taxon>
        <taxon>Bacillati</taxon>
        <taxon>Bacillota</taxon>
        <taxon>Bacilli</taxon>
        <taxon>Lactobacillales</taxon>
        <taxon>Lactobacillaceae</taxon>
        <taxon>Loigolactobacillus</taxon>
    </lineage>
</organism>
<keyword evidence="3" id="KW-1003">Cell membrane</keyword>
<keyword evidence="14" id="KW-1208">Phospholipid metabolism</keyword>
<feature type="binding site" evidence="17">
    <location>
        <position position="83"/>
    </location>
    <ligand>
        <name>ATP</name>
        <dbReference type="ChEBI" id="CHEBI:30616"/>
    </ligand>
</feature>
<dbReference type="InterPro" id="IPR000829">
    <property type="entry name" value="DAGK"/>
</dbReference>
<dbReference type="GO" id="GO:0005886">
    <property type="term" value="C:plasma membrane"/>
    <property type="evidence" value="ECO:0007669"/>
    <property type="project" value="UniProtKB-SubCell"/>
</dbReference>
<keyword evidence="9 17" id="KW-0067">ATP-binding</keyword>
<feature type="active site" description="Proton acceptor" evidence="15">
    <location>
        <position position="76"/>
    </location>
</feature>
<dbReference type="InterPro" id="IPR033717">
    <property type="entry name" value="UDPK"/>
</dbReference>
<gene>
    <name evidence="19" type="ORF">AYR53_08760</name>
</gene>
<feature type="binding site" evidence="18">
    <location>
        <position position="83"/>
    </location>
    <ligand>
        <name>a divalent metal cation</name>
        <dbReference type="ChEBI" id="CHEBI:60240"/>
    </ligand>
</feature>
<evidence type="ECO:0000256" key="3">
    <source>
        <dbReference type="ARBA" id="ARBA00022475"/>
    </source>
</evidence>
<keyword evidence="18" id="KW-0460">Magnesium</keyword>
<protein>
    <submittedName>
        <fullName evidence="19">UDP kinase</fullName>
    </submittedName>
</protein>
<evidence type="ECO:0000313" key="19">
    <source>
        <dbReference type="EMBL" id="ANK62837.1"/>
    </source>
</evidence>
<keyword evidence="10" id="KW-1133">Transmembrane helix</keyword>
<evidence type="ECO:0000256" key="7">
    <source>
        <dbReference type="ARBA" id="ARBA00022741"/>
    </source>
</evidence>
<feature type="binding site" evidence="18">
    <location>
        <position position="35"/>
    </location>
    <ligand>
        <name>a divalent metal cation</name>
        <dbReference type="ChEBI" id="CHEBI:60240"/>
    </ligand>
</feature>
<dbReference type="GO" id="GO:0046872">
    <property type="term" value="F:metal ion binding"/>
    <property type="evidence" value="ECO:0007669"/>
    <property type="project" value="UniProtKB-KW"/>
</dbReference>
<dbReference type="KEGG" id="lbt:AYR52_04625"/>
<dbReference type="AlphaFoldDB" id="A0A192H3N0"/>
<keyword evidence="7 17" id="KW-0547">Nucleotide-binding</keyword>
<evidence type="ECO:0000256" key="12">
    <source>
        <dbReference type="ARBA" id="ARBA00023136"/>
    </source>
</evidence>
<keyword evidence="13" id="KW-0594">Phospholipid biosynthesis</keyword>
<dbReference type="CDD" id="cd14265">
    <property type="entry name" value="UDPK_IM_like"/>
    <property type="match status" value="1"/>
</dbReference>
<dbReference type="OrthoDB" id="9789934at2"/>
<keyword evidence="12" id="KW-0472">Membrane</keyword>
<dbReference type="Proteomes" id="UP000078582">
    <property type="component" value="Chromosome"/>
</dbReference>
<dbReference type="GO" id="GO:0008654">
    <property type="term" value="P:phospholipid biosynthetic process"/>
    <property type="evidence" value="ECO:0007669"/>
    <property type="project" value="UniProtKB-KW"/>
</dbReference>
<dbReference type="Pfam" id="PF01219">
    <property type="entry name" value="DAGK_prokar"/>
    <property type="match status" value="1"/>
</dbReference>
<name>A0A192H3N0_9LACO</name>
<keyword evidence="5" id="KW-0808">Transferase</keyword>
<dbReference type="STRING" id="375175.AYR53_08760"/>
<evidence type="ECO:0000256" key="6">
    <source>
        <dbReference type="ARBA" id="ARBA00022692"/>
    </source>
</evidence>
<evidence type="ECO:0000256" key="17">
    <source>
        <dbReference type="PIRSR" id="PIRSR600829-3"/>
    </source>
</evidence>
<evidence type="ECO:0000256" key="15">
    <source>
        <dbReference type="PIRSR" id="PIRSR600829-1"/>
    </source>
</evidence>
<feature type="binding site" evidence="17">
    <location>
        <begin position="102"/>
        <end position="103"/>
    </location>
    <ligand>
        <name>ATP</name>
        <dbReference type="ChEBI" id="CHEBI:30616"/>
    </ligand>
</feature>
<dbReference type="InterPro" id="IPR036945">
    <property type="entry name" value="DAGK_sf"/>
</dbReference>
<evidence type="ECO:0000256" key="10">
    <source>
        <dbReference type="ARBA" id="ARBA00022989"/>
    </source>
</evidence>
<comment type="similarity">
    <text evidence="2">Belongs to the bacterial diacylglycerol kinase family.</text>
</comment>
<reference evidence="19 20" key="1">
    <citation type="submission" date="2016-03" db="EMBL/GenBank/DDBJ databases">
        <title>Pediococcus and Lactobacillus from brewery environment - whole genome sequencing and assembly.</title>
        <authorList>
            <person name="Behr J."/>
            <person name="Geissler A.J."/>
            <person name="Vogel R.F."/>
        </authorList>
    </citation>
    <scope>NUCLEOTIDE SEQUENCE [LARGE SCALE GENOMIC DNA]</scope>
    <source>
        <strain evidence="19 20">TMW 1.1989</strain>
    </source>
</reference>
<evidence type="ECO:0000256" key="13">
    <source>
        <dbReference type="ARBA" id="ARBA00023209"/>
    </source>
</evidence>
<evidence type="ECO:0000256" key="14">
    <source>
        <dbReference type="ARBA" id="ARBA00023264"/>
    </source>
</evidence>
<dbReference type="GeneID" id="42982347"/>
<feature type="binding site" evidence="16">
    <location>
        <position position="76"/>
    </location>
    <ligand>
        <name>substrate</name>
    </ligand>
</feature>
<dbReference type="GO" id="GO:0016301">
    <property type="term" value="F:kinase activity"/>
    <property type="evidence" value="ECO:0007669"/>
    <property type="project" value="UniProtKB-KW"/>
</dbReference>
<dbReference type="PANTHER" id="PTHR34299">
    <property type="entry name" value="DIACYLGLYCEROL KINASE"/>
    <property type="match status" value="1"/>
</dbReference>
<feature type="binding site" evidence="17">
    <location>
        <position position="35"/>
    </location>
    <ligand>
        <name>ATP</name>
        <dbReference type="ChEBI" id="CHEBI:30616"/>
    </ligand>
</feature>
<evidence type="ECO:0000256" key="2">
    <source>
        <dbReference type="ARBA" id="ARBA00005967"/>
    </source>
</evidence>
<evidence type="ECO:0000256" key="8">
    <source>
        <dbReference type="ARBA" id="ARBA00022777"/>
    </source>
</evidence>
<keyword evidence="20" id="KW-1185">Reference proteome</keyword>
<accession>A0A192H3N0</accession>
<evidence type="ECO:0000256" key="5">
    <source>
        <dbReference type="ARBA" id="ARBA00022679"/>
    </source>
</evidence>
<evidence type="ECO:0000256" key="11">
    <source>
        <dbReference type="ARBA" id="ARBA00023098"/>
    </source>
</evidence>
<keyword evidence="6" id="KW-0812">Transmembrane</keyword>
<evidence type="ECO:0000256" key="1">
    <source>
        <dbReference type="ARBA" id="ARBA00004651"/>
    </source>
</evidence>
<dbReference type="Gene3D" id="1.10.287.3610">
    <property type="match status" value="1"/>
</dbReference>
<evidence type="ECO:0000256" key="9">
    <source>
        <dbReference type="ARBA" id="ARBA00022840"/>
    </source>
</evidence>
<keyword evidence="8 19" id="KW-0418">Kinase</keyword>
<keyword evidence="18" id="KW-0479">Metal-binding</keyword>
<keyword evidence="11" id="KW-0443">Lipid metabolism</keyword>
<dbReference type="RefSeq" id="WP_068224484.1">
    <property type="nucleotide sequence ID" value="NZ_CP014623.1"/>
</dbReference>
<sequence>MLMGLKDKRQVEKNHNFWQSLHHALTGIYQVFIEERNMRFHFGTSILVLGLGFLFKLHRFEWLWLLLAIFLVMLSELVNTVVENLVDLLTQHHYELAAKNAKDMAATAVLLAACFAIIIGIIIFMPHLWPLIN</sequence>
<dbReference type="PANTHER" id="PTHR34299:SF1">
    <property type="entry name" value="DIACYLGLYCEROL KINASE"/>
    <property type="match status" value="1"/>
</dbReference>
<evidence type="ECO:0000256" key="18">
    <source>
        <dbReference type="PIRSR" id="PIRSR600829-4"/>
    </source>
</evidence>
<evidence type="ECO:0000256" key="4">
    <source>
        <dbReference type="ARBA" id="ARBA00022516"/>
    </source>
</evidence>
<proteinExistence type="inferred from homology"/>
<comment type="subcellular location">
    <subcellularLocation>
        <location evidence="1">Cell membrane</location>
        <topology evidence="1">Multi-pass membrane protein</topology>
    </subcellularLocation>
</comment>
<dbReference type="GO" id="GO:0005524">
    <property type="term" value="F:ATP binding"/>
    <property type="evidence" value="ECO:0007669"/>
    <property type="project" value="UniProtKB-KW"/>
</dbReference>
<evidence type="ECO:0000313" key="20">
    <source>
        <dbReference type="Proteomes" id="UP000078582"/>
    </source>
</evidence>